<evidence type="ECO:0000313" key="2">
    <source>
        <dbReference type="EMBL" id="KAF8399536.1"/>
    </source>
</evidence>
<feature type="transmembrane region" description="Helical" evidence="1">
    <location>
        <begin position="303"/>
        <end position="334"/>
    </location>
</feature>
<organism evidence="2 3">
    <name type="scientific">Tetracentron sinense</name>
    <name type="common">Spur-leaf</name>
    <dbReference type="NCBI Taxonomy" id="13715"/>
    <lineage>
        <taxon>Eukaryota</taxon>
        <taxon>Viridiplantae</taxon>
        <taxon>Streptophyta</taxon>
        <taxon>Embryophyta</taxon>
        <taxon>Tracheophyta</taxon>
        <taxon>Spermatophyta</taxon>
        <taxon>Magnoliopsida</taxon>
        <taxon>Trochodendrales</taxon>
        <taxon>Trochodendraceae</taxon>
        <taxon>Tetracentron</taxon>
    </lineage>
</organism>
<proteinExistence type="predicted"/>
<dbReference type="AlphaFoldDB" id="A0A834Z643"/>
<dbReference type="PANTHER" id="PTHR33133">
    <property type="entry name" value="OS08G0107100 PROTEIN-RELATED"/>
    <property type="match status" value="1"/>
</dbReference>
<dbReference type="OMA" id="GEAQPIM"/>
<keyword evidence="3" id="KW-1185">Reference proteome</keyword>
<comment type="caution">
    <text evidence="2">The sequence shown here is derived from an EMBL/GenBank/DDBJ whole genome shotgun (WGS) entry which is preliminary data.</text>
</comment>
<feature type="transmembrane region" description="Helical" evidence="1">
    <location>
        <begin position="395"/>
        <end position="417"/>
    </location>
</feature>
<name>A0A834Z643_TETSI</name>
<feature type="transmembrane region" description="Helical" evidence="1">
    <location>
        <begin position="153"/>
        <end position="176"/>
    </location>
</feature>
<gene>
    <name evidence="2" type="ORF">HHK36_015403</name>
</gene>
<keyword evidence="1" id="KW-1133">Transmembrane helix</keyword>
<feature type="transmembrane region" description="Helical" evidence="1">
    <location>
        <begin position="355"/>
        <end position="375"/>
    </location>
</feature>
<protein>
    <submittedName>
        <fullName evidence="2">Uncharacterized protein</fullName>
    </submittedName>
</protein>
<accession>A0A834Z643</accession>
<sequence>MAEKLRERRLAEEREREREREEFVIIFRSWGHEAASGKFVDAPGAYDAPSSVCYRYNGSSDTVPFTNGSEVLFKIAEFLKILITMEVSNETCQKIELDCLNNGGSNDSVVQRLELESPDSGIRISSGSDHQFHSRNALEILKETVRILRYNSLGFMVIVVVLICPVSALLLSNILVDQSIVKRITIRLLLVARSSGLPLKPFIKRSCQHFSEMTLSAASCFPLYITFSLLSKAAIVYSVDCTYSMKKLDASKFFAIIIKIWRRLVLTYLWVCMVVVGCLSLFLVLLVAVCNIFSIVGCPSVLIVYPAMMVGLVFSVLFANVIIICSIAIVISVLEDVSGPQALLRSGALIKGQTQVGLLIFLGSTMGMAFVEGLFEHRVKTLSYGDGSSRIWEGPLLVIMYSFVVLIDSMMSTIFYFTCRSSNTESLEGECHSLEQAISVSTGSMDIQ</sequence>
<feature type="transmembrane region" description="Helical" evidence="1">
    <location>
        <begin position="264"/>
        <end position="297"/>
    </location>
</feature>
<dbReference type="PANTHER" id="PTHR33133:SF1">
    <property type="entry name" value="EXPRESSED PROTEIN-RELATED"/>
    <property type="match status" value="1"/>
</dbReference>
<keyword evidence="1" id="KW-0812">Transmembrane</keyword>
<reference evidence="2 3" key="1">
    <citation type="submission" date="2020-04" db="EMBL/GenBank/DDBJ databases">
        <title>Plant Genome Project.</title>
        <authorList>
            <person name="Zhang R.-G."/>
        </authorList>
    </citation>
    <scope>NUCLEOTIDE SEQUENCE [LARGE SCALE GENOMIC DNA]</scope>
    <source>
        <strain evidence="2">YNK0</strain>
        <tissue evidence="2">Leaf</tissue>
    </source>
</reference>
<dbReference type="Proteomes" id="UP000655225">
    <property type="component" value="Unassembled WGS sequence"/>
</dbReference>
<evidence type="ECO:0000313" key="3">
    <source>
        <dbReference type="Proteomes" id="UP000655225"/>
    </source>
</evidence>
<dbReference type="OrthoDB" id="1926790at2759"/>
<evidence type="ECO:0000256" key="1">
    <source>
        <dbReference type="SAM" id="Phobius"/>
    </source>
</evidence>
<feature type="transmembrane region" description="Helical" evidence="1">
    <location>
        <begin position="221"/>
        <end position="243"/>
    </location>
</feature>
<keyword evidence="1" id="KW-0472">Membrane</keyword>
<dbReference type="EMBL" id="JABCRI010000010">
    <property type="protein sequence ID" value="KAF8399536.1"/>
    <property type="molecule type" value="Genomic_DNA"/>
</dbReference>